<dbReference type="Pfam" id="PF02737">
    <property type="entry name" value="3HCDH_N"/>
    <property type="match status" value="1"/>
</dbReference>
<evidence type="ECO:0000313" key="13">
    <source>
        <dbReference type="EMBL" id="QRG08992.1"/>
    </source>
</evidence>
<dbReference type="Proteomes" id="UP000596427">
    <property type="component" value="Chromosome"/>
</dbReference>
<comment type="pathway">
    <text evidence="1">Lipid metabolism; fatty acid beta-oxidation.</text>
</comment>
<keyword evidence="4" id="KW-0442">Lipid degradation</keyword>
<dbReference type="PANTHER" id="PTHR43612">
    <property type="entry name" value="TRIFUNCTIONAL ENZYME SUBUNIT ALPHA"/>
    <property type="match status" value="1"/>
</dbReference>
<keyword evidence="14" id="KW-1185">Reference proteome</keyword>
<dbReference type="Pfam" id="PF00378">
    <property type="entry name" value="ECH_1"/>
    <property type="match status" value="1"/>
</dbReference>
<dbReference type="Gene3D" id="1.10.1040.50">
    <property type="match status" value="1"/>
</dbReference>
<dbReference type="Gene3D" id="3.40.50.720">
    <property type="entry name" value="NAD(P)-binding Rossmann-like Domain"/>
    <property type="match status" value="1"/>
</dbReference>
<dbReference type="RefSeq" id="WP_203195909.1">
    <property type="nucleotide sequence ID" value="NZ_CP063362.1"/>
</dbReference>
<evidence type="ECO:0000256" key="5">
    <source>
        <dbReference type="ARBA" id="ARBA00023002"/>
    </source>
</evidence>
<dbReference type="InterPro" id="IPR008927">
    <property type="entry name" value="6-PGluconate_DH-like_C_sf"/>
</dbReference>
<name>A0A974SKY6_9HYPH</name>
<dbReference type="InterPro" id="IPR006176">
    <property type="entry name" value="3-OHacyl-CoA_DH_NAD-bd"/>
</dbReference>
<evidence type="ECO:0000256" key="7">
    <source>
        <dbReference type="ARBA" id="ARBA00023098"/>
    </source>
</evidence>
<sequence>MSTLAFTTDADGIATLAIDIPDRSQNVLTPALFADLGAALDRIVADDAVIGVIITSAKPSGFIAGADLKEILALIDDGIDAVGAAAWVRTGADVFRRMETCGKPVVAALNGLALGGGFELALACHRRILVDMPGVVVGLPEVTLGLLPGGGGTQRLPRLIGIEKALPILLEGRSLAPAEALKLGVVDQLAAKDELIPAARAWLLTRPSAVAPWDVKGFKVPGGAGPLAPHAARSFQAGTARLKATRSRYPAPHAILSAVYEGTQVPFDTGLRIETKYFGLLAADPVSGNLVRSFLRQSEARKRGAFGTARAASRAVVKLGVLGAGMMGAGVANVAAGAGLEVVLLDRTLEAAERGLAHARTQREKEVARGTLSADKAEATLARIRPTAGYEDLGGADLIIEAVFENRAVKAGVTRAAEPLLAKGGVFASNTSTLSISSLAVNVADPSRFVGLHFFSPVERMSLVEVIVGKATSDQTVADALAFVSRLKKVPIVVRDSPGFYTSRVFCTYIDEAMAMLAEGVAPALMENAARMLGFPVPPLAVTDEVSLDLQKLVIDQAKADGLDARFLRAHADPVVERFNALGRLGRKSGGGFYDYAADGSKLLWPGLADLYPAAVAQPSAEDVGKRLLYIQALESARCLAEGVIDDTATADLGSVLGIGFPAWTGGALSVIATVGEDAFLRDCARFAAAHGPRFAITDGLIEQVACVAGTVRRSAA</sequence>
<dbReference type="SUPFAM" id="SSF52096">
    <property type="entry name" value="ClpP/crotonase"/>
    <property type="match status" value="1"/>
</dbReference>
<dbReference type="GO" id="GO:0070403">
    <property type="term" value="F:NAD+ binding"/>
    <property type="evidence" value="ECO:0007669"/>
    <property type="project" value="InterPro"/>
</dbReference>
<evidence type="ECO:0000259" key="12">
    <source>
        <dbReference type="Pfam" id="PF02737"/>
    </source>
</evidence>
<feature type="domain" description="3-hydroxyacyl-CoA dehydrogenase C-terminal" evidence="11">
    <location>
        <begin position="499"/>
        <end position="596"/>
    </location>
</feature>
<dbReference type="CDD" id="cd06558">
    <property type="entry name" value="crotonase-like"/>
    <property type="match status" value="1"/>
</dbReference>
<dbReference type="InterPro" id="IPR050136">
    <property type="entry name" value="FA_oxidation_alpha_subunit"/>
</dbReference>
<dbReference type="Gene3D" id="3.90.226.10">
    <property type="entry name" value="2-enoyl-CoA Hydratase, Chain A, domain 1"/>
    <property type="match status" value="1"/>
</dbReference>
<dbReference type="EMBL" id="CP063362">
    <property type="protein sequence ID" value="QRG08992.1"/>
    <property type="molecule type" value="Genomic_DNA"/>
</dbReference>
<dbReference type="FunFam" id="3.40.50.720:FF:000009">
    <property type="entry name" value="Fatty oxidation complex, alpha subunit"/>
    <property type="match status" value="1"/>
</dbReference>
<gene>
    <name evidence="13" type="ORF">EZH22_12390</name>
</gene>
<keyword evidence="7" id="KW-0443">Lipid metabolism</keyword>
<dbReference type="GO" id="GO:0004300">
    <property type="term" value="F:enoyl-CoA hydratase activity"/>
    <property type="evidence" value="ECO:0007669"/>
    <property type="project" value="TreeGrafter"/>
</dbReference>
<dbReference type="PANTHER" id="PTHR43612:SF3">
    <property type="entry name" value="TRIFUNCTIONAL ENZYME SUBUNIT ALPHA, MITOCHONDRIAL"/>
    <property type="match status" value="1"/>
</dbReference>
<organism evidence="13 14">
    <name type="scientific">Xanthobacter dioxanivorans</name>
    <dbReference type="NCBI Taxonomy" id="2528964"/>
    <lineage>
        <taxon>Bacteria</taxon>
        <taxon>Pseudomonadati</taxon>
        <taxon>Pseudomonadota</taxon>
        <taxon>Alphaproteobacteria</taxon>
        <taxon>Hyphomicrobiales</taxon>
        <taxon>Xanthobacteraceae</taxon>
        <taxon>Xanthobacter</taxon>
    </lineage>
</organism>
<dbReference type="Pfam" id="PF00725">
    <property type="entry name" value="3HCDH"/>
    <property type="match status" value="1"/>
</dbReference>
<comment type="similarity">
    <text evidence="2">In the central section; belongs to the 3-hydroxyacyl-CoA dehydrogenase family.</text>
</comment>
<dbReference type="SUPFAM" id="SSF51735">
    <property type="entry name" value="NAD(P)-binding Rossmann-fold domains"/>
    <property type="match status" value="1"/>
</dbReference>
<protein>
    <submittedName>
        <fullName evidence="13">Enoyl-CoA hydratase/isomerase family protein</fullName>
    </submittedName>
</protein>
<evidence type="ECO:0000256" key="2">
    <source>
        <dbReference type="ARBA" id="ARBA00007005"/>
    </source>
</evidence>
<proteinExistence type="inferred from homology"/>
<dbReference type="AlphaFoldDB" id="A0A974SKY6"/>
<accession>A0A974SKY6</accession>
<keyword evidence="3" id="KW-0276">Fatty acid metabolism</keyword>
<evidence type="ECO:0000313" key="14">
    <source>
        <dbReference type="Proteomes" id="UP000596427"/>
    </source>
</evidence>
<keyword evidence="9" id="KW-0511">Multifunctional enzyme</keyword>
<dbReference type="InterPro" id="IPR001753">
    <property type="entry name" value="Enoyl-CoA_hydra/iso"/>
</dbReference>
<reference evidence="13 14" key="1">
    <citation type="submission" date="2020-10" db="EMBL/GenBank/DDBJ databases">
        <title>Degradation of 1,4-Dioxane by Xanthobacter sp. YN2, via a Novel Group-2 Soluble Di-Iron Monooxygenase.</title>
        <authorList>
            <person name="Ma F."/>
            <person name="Wang Y."/>
            <person name="Yang J."/>
            <person name="Guo H."/>
            <person name="Su D."/>
            <person name="Yu L."/>
        </authorList>
    </citation>
    <scope>NUCLEOTIDE SEQUENCE [LARGE SCALE GENOMIC DNA]</scope>
    <source>
        <strain evidence="13 14">YN2</strain>
    </source>
</reference>
<dbReference type="GO" id="GO:0016509">
    <property type="term" value="F:long-chain (3S)-3-hydroxyacyl-CoA dehydrogenase (NAD+) activity"/>
    <property type="evidence" value="ECO:0007669"/>
    <property type="project" value="TreeGrafter"/>
</dbReference>
<feature type="domain" description="3-hydroxyacyl-CoA dehydrogenase NAD binding" evidence="12">
    <location>
        <begin position="318"/>
        <end position="496"/>
    </location>
</feature>
<dbReference type="InterPro" id="IPR036291">
    <property type="entry name" value="NAD(P)-bd_dom_sf"/>
</dbReference>
<evidence type="ECO:0000256" key="6">
    <source>
        <dbReference type="ARBA" id="ARBA00023027"/>
    </source>
</evidence>
<dbReference type="InterPro" id="IPR029045">
    <property type="entry name" value="ClpP/crotonase-like_dom_sf"/>
</dbReference>
<evidence type="ECO:0000256" key="8">
    <source>
        <dbReference type="ARBA" id="ARBA00023239"/>
    </source>
</evidence>
<keyword evidence="8" id="KW-0456">Lyase</keyword>
<evidence type="ECO:0000256" key="4">
    <source>
        <dbReference type="ARBA" id="ARBA00022963"/>
    </source>
</evidence>
<keyword evidence="6" id="KW-0520">NAD</keyword>
<keyword evidence="5" id="KW-0560">Oxidoreductase</keyword>
<evidence type="ECO:0000259" key="11">
    <source>
        <dbReference type="Pfam" id="PF00725"/>
    </source>
</evidence>
<evidence type="ECO:0000256" key="9">
    <source>
        <dbReference type="ARBA" id="ARBA00023268"/>
    </source>
</evidence>
<evidence type="ECO:0000256" key="10">
    <source>
        <dbReference type="ARBA" id="ARBA00049556"/>
    </source>
</evidence>
<evidence type="ECO:0000256" key="1">
    <source>
        <dbReference type="ARBA" id="ARBA00005005"/>
    </source>
</evidence>
<evidence type="ECO:0000256" key="3">
    <source>
        <dbReference type="ARBA" id="ARBA00022832"/>
    </source>
</evidence>
<dbReference type="InterPro" id="IPR006108">
    <property type="entry name" value="3HC_DH_C"/>
</dbReference>
<dbReference type="GO" id="GO:0006635">
    <property type="term" value="P:fatty acid beta-oxidation"/>
    <property type="evidence" value="ECO:0007669"/>
    <property type="project" value="TreeGrafter"/>
</dbReference>
<dbReference type="SUPFAM" id="SSF48179">
    <property type="entry name" value="6-phosphogluconate dehydrogenase C-terminal domain-like"/>
    <property type="match status" value="2"/>
</dbReference>
<dbReference type="KEGG" id="xdi:EZH22_12390"/>
<comment type="catalytic activity">
    <reaction evidence="10">
        <text>a (3S)-3-hydroxyacyl-CoA + NAD(+) = a 3-oxoacyl-CoA + NADH + H(+)</text>
        <dbReference type="Rhea" id="RHEA:22432"/>
        <dbReference type="ChEBI" id="CHEBI:15378"/>
        <dbReference type="ChEBI" id="CHEBI:57318"/>
        <dbReference type="ChEBI" id="CHEBI:57540"/>
        <dbReference type="ChEBI" id="CHEBI:57945"/>
        <dbReference type="ChEBI" id="CHEBI:90726"/>
        <dbReference type="EC" id="1.1.1.35"/>
    </reaction>
</comment>